<comment type="caution">
    <text evidence="2">The sequence shown here is derived from an EMBL/GenBank/DDBJ whole genome shotgun (WGS) entry which is preliminary data.</text>
</comment>
<proteinExistence type="predicted"/>
<dbReference type="Proteomes" id="UP001150941">
    <property type="component" value="Unassembled WGS sequence"/>
</dbReference>
<protein>
    <submittedName>
        <fullName evidence="2">Uncharacterized protein</fullName>
    </submittedName>
</protein>
<organism evidence="2 3">
    <name type="scientific">Penicillium chermesinum</name>
    <dbReference type="NCBI Taxonomy" id="63820"/>
    <lineage>
        <taxon>Eukaryota</taxon>
        <taxon>Fungi</taxon>
        <taxon>Dikarya</taxon>
        <taxon>Ascomycota</taxon>
        <taxon>Pezizomycotina</taxon>
        <taxon>Eurotiomycetes</taxon>
        <taxon>Eurotiomycetidae</taxon>
        <taxon>Eurotiales</taxon>
        <taxon>Aspergillaceae</taxon>
        <taxon>Penicillium</taxon>
    </lineage>
</organism>
<keyword evidence="3" id="KW-1185">Reference proteome</keyword>
<dbReference type="RefSeq" id="XP_058326983.1">
    <property type="nucleotide sequence ID" value="XM_058478653.1"/>
</dbReference>
<reference evidence="2" key="2">
    <citation type="journal article" date="2023" name="IMA Fungus">
        <title>Comparative genomic study of the Penicillium genus elucidates a diverse pangenome and 15 lateral gene transfer events.</title>
        <authorList>
            <person name="Petersen C."/>
            <person name="Sorensen T."/>
            <person name="Nielsen M.R."/>
            <person name="Sondergaard T.E."/>
            <person name="Sorensen J.L."/>
            <person name="Fitzpatrick D.A."/>
            <person name="Frisvad J.C."/>
            <person name="Nielsen K.L."/>
        </authorList>
    </citation>
    <scope>NUCLEOTIDE SEQUENCE</scope>
    <source>
        <strain evidence="2">IBT 19713</strain>
    </source>
</reference>
<evidence type="ECO:0000313" key="2">
    <source>
        <dbReference type="EMBL" id="KAJ5220153.1"/>
    </source>
</evidence>
<feature type="region of interest" description="Disordered" evidence="1">
    <location>
        <begin position="1"/>
        <end position="22"/>
    </location>
</feature>
<evidence type="ECO:0000256" key="1">
    <source>
        <dbReference type="SAM" id="MobiDB-lite"/>
    </source>
</evidence>
<accession>A0A9W9NI09</accession>
<reference evidence="2" key="1">
    <citation type="submission" date="2022-11" db="EMBL/GenBank/DDBJ databases">
        <authorList>
            <person name="Petersen C."/>
        </authorList>
    </citation>
    <scope>NUCLEOTIDE SEQUENCE</scope>
    <source>
        <strain evidence="2">IBT 19713</strain>
    </source>
</reference>
<sequence length="185" mass="20671">MYSKKAETSTAPNSNQQFTSRHPVHTDIFYSQTANLHEPLQKASVAALHNAQSPPHGGPLEDGFTELSTHSWSHQAAIEVVEIISSSLKRVVREPQAPQFLEHLIDVVRARTEPTPNDMARSMLQHMGAIVRTHPNISSVSRRILQSTLDELQTLKQSRRSSSLDRLTEQISNLSLSEHQSPGRQ</sequence>
<gene>
    <name evidence="2" type="ORF">N7468_009357</name>
</gene>
<dbReference type="AlphaFoldDB" id="A0A9W9NI09"/>
<feature type="compositionally biased region" description="Polar residues" evidence="1">
    <location>
        <begin position="8"/>
        <end position="20"/>
    </location>
</feature>
<dbReference type="GeneID" id="83205956"/>
<name>A0A9W9NI09_9EURO</name>
<dbReference type="EMBL" id="JAPQKS010000007">
    <property type="protein sequence ID" value="KAJ5220153.1"/>
    <property type="molecule type" value="Genomic_DNA"/>
</dbReference>
<evidence type="ECO:0000313" key="3">
    <source>
        <dbReference type="Proteomes" id="UP001150941"/>
    </source>
</evidence>